<feature type="transmembrane region" description="Helical" evidence="1">
    <location>
        <begin position="185"/>
        <end position="204"/>
    </location>
</feature>
<dbReference type="AlphaFoldDB" id="A0A4Y8Q8H9"/>
<keyword evidence="1" id="KW-1133">Transmembrane helix</keyword>
<keyword evidence="1" id="KW-0812">Transmembrane</keyword>
<evidence type="ECO:0000313" key="3">
    <source>
        <dbReference type="Proteomes" id="UP000298246"/>
    </source>
</evidence>
<dbReference type="EMBL" id="MYFO01000003">
    <property type="protein sequence ID" value="TFE90881.1"/>
    <property type="molecule type" value="Genomic_DNA"/>
</dbReference>
<feature type="transmembrane region" description="Helical" evidence="1">
    <location>
        <begin position="41"/>
        <end position="65"/>
    </location>
</feature>
<reference evidence="2 3" key="1">
    <citation type="submission" date="2017-03" db="EMBL/GenBank/DDBJ databases">
        <title>Isolation of Levoglucosan Utilizing Bacteria.</title>
        <authorList>
            <person name="Arya A.S."/>
        </authorList>
    </citation>
    <scope>NUCLEOTIDE SEQUENCE [LARGE SCALE GENOMIC DNA]</scope>
    <source>
        <strain evidence="2 3">MEC069</strain>
    </source>
</reference>
<comment type="caution">
    <text evidence="2">The sequence shown here is derived from an EMBL/GenBank/DDBJ whole genome shotgun (WGS) entry which is preliminary data.</text>
</comment>
<proteinExistence type="predicted"/>
<dbReference type="RefSeq" id="WP_134749739.1">
    <property type="nucleotide sequence ID" value="NZ_MYFO02000007.1"/>
</dbReference>
<keyword evidence="3" id="KW-1185">Reference proteome</keyword>
<feature type="transmembrane region" description="Helical" evidence="1">
    <location>
        <begin position="128"/>
        <end position="152"/>
    </location>
</feature>
<accession>A0A4Y8Q8H9</accession>
<gene>
    <name evidence="2" type="ORF">B5M42_03380</name>
</gene>
<feature type="transmembrane region" description="Helical" evidence="1">
    <location>
        <begin position="77"/>
        <end position="105"/>
    </location>
</feature>
<keyword evidence="1" id="KW-0472">Membrane</keyword>
<organism evidence="2 3">
    <name type="scientific">Paenibacillus athensensis</name>
    <dbReference type="NCBI Taxonomy" id="1967502"/>
    <lineage>
        <taxon>Bacteria</taxon>
        <taxon>Bacillati</taxon>
        <taxon>Bacillota</taxon>
        <taxon>Bacilli</taxon>
        <taxon>Bacillales</taxon>
        <taxon>Paenibacillaceae</taxon>
        <taxon>Paenibacillus</taxon>
    </lineage>
</organism>
<evidence type="ECO:0000313" key="2">
    <source>
        <dbReference type="EMBL" id="TFE90881.1"/>
    </source>
</evidence>
<sequence>MQMTTEKLIRWAGLSAAAAGVLFIAVQMLHPHEVLPAVTTVRWAVVHGLTVTMCMLGLFGITGLYTVQVKESGWLGLVGYVMFSCWFLLAAALTFAEACILPLLATEAPRLAEGFLALSSGRTSEVDLGALAVVGGPVSAVLYLLGGLLFGLALVRARVISRGAAILFACGAVASLAAAVLPHDLARIAAVPMGLGLVWTGYSLRSRRGRAEQAKGGIVA</sequence>
<evidence type="ECO:0008006" key="4">
    <source>
        <dbReference type="Google" id="ProtNLM"/>
    </source>
</evidence>
<name>A0A4Y8Q8H9_9BACL</name>
<dbReference type="Proteomes" id="UP000298246">
    <property type="component" value="Unassembled WGS sequence"/>
</dbReference>
<feature type="transmembrane region" description="Helical" evidence="1">
    <location>
        <begin position="12"/>
        <end position="29"/>
    </location>
</feature>
<evidence type="ECO:0000256" key="1">
    <source>
        <dbReference type="SAM" id="Phobius"/>
    </source>
</evidence>
<dbReference type="OrthoDB" id="3625422at2"/>
<feature type="transmembrane region" description="Helical" evidence="1">
    <location>
        <begin position="159"/>
        <end position="179"/>
    </location>
</feature>
<protein>
    <recommendedName>
        <fullName evidence="4">DUF4386 family protein</fullName>
    </recommendedName>
</protein>